<dbReference type="InterPro" id="IPR041664">
    <property type="entry name" value="AAA_16"/>
</dbReference>
<evidence type="ECO:0000256" key="2">
    <source>
        <dbReference type="ARBA" id="ARBA00022840"/>
    </source>
</evidence>
<dbReference type="RefSeq" id="WP_379513944.1">
    <property type="nucleotide sequence ID" value="NZ_JBHSPA010000014.1"/>
</dbReference>
<feature type="domain" description="HTH luxR-type" evidence="3">
    <location>
        <begin position="830"/>
        <end position="895"/>
    </location>
</feature>
<dbReference type="InterPro" id="IPR027417">
    <property type="entry name" value="P-loop_NTPase"/>
</dbReference>
<dbReference type="SMART" id="SM00421">
    <property type="entry name" value="HTH_LUXR"/>
    <property type="match status" value="1"/>
</dbReference>
<dbReference type="PANTHER" id="PTHR16305:SF35">
    <property type="entry name" value="TRANSCRIPTIONAL ACTIVATOR DOMAIN"/>
    <property type="match status" value="1"/>
</dbReference>
<dbReference type="Gene3D" id="1.10.10.10">
    <property type="entry name" value="Winged helix-like DNA-binding domain superfamily/Winged helix DNA-binding domain"/>
    <property type="match status" value="1"/>
</dbReference>
<dbReference type="PANTHER" id="PTHR16305">
    <property type="entry name" value="TESTICULAR SOLUBLE ADENYLYL CYCLASE"/>
    <property type="match status" value="1"/>
</dbReference>
<dbReference type="Pfam" id="PF13191">
    <property type="entry name" value="AAA_16"/>
    <property type="match status" value="1"/>
</dbReference>
<dbReference type="SUPFAM" id="SSF52540">
    <property type="entry name" value="P-loop containing nucleoside triphosphate hydrolases"/>
    <property type="match status" value="1"/>
</dbReference>
<dbReference type="SUPFAM" id="SSF46894">
    <property type="entry name" value="C-terminal effector domain of the bipartite response regulators"/>
    <property type="match status" value="1"/>
</dbReference>
<evidence type="ECO:0000313" key="5">
    <source>
        <dbReference type="Proteomes" id="UP001596058"/>
    </source>
</evidence>
<accession>A0ABW1CHR7</accession>
<dbReference type="Gene3D" id="3.40.50.300">
    <property type="entry name" value="P-loop containing nucleotide triphosphate hydrolases"/>
    <property type="match status" value="1"/>
</dbReference>
<dbReference type="InterPro" id="IPR000792">
    <property type="entry name" value="Tscrpt_reg_LuxR_C"/>
</dbReference>
<dbReference type="EMBL" id="JBHSPA010000014">
    <property type="protein sequence ID" value="MFC5824423.1"/>
    <property type="molecule type" value="Genomic_DNA"/>
</dbReference>
<comment type="caution">
    <text evidence="4">The sequence shown here is derived from an EMBL/GenBank/DDBJ whole genome shotgun (WGS) entry which is preliminary data.</text>
</comment>
<organism evidence="4 5">
    <name type="scientific">Nonomuraea insulae</name>
    <dbReference type="NCBI Taxonomy" id="1616787"/>
    <lineage>
        <taxon>Bacteria</taxon>
        <taxon>Bacillati</taxon>
        <taxon>Actinomycetota</taxon>
        <taxon>Actinomycetes</taxon>
        <taxon>Streptosporangiales</taxon>
        <taxon>Streptosporangiaceae</taxon>
        <taxon>Nonomuraea</taxon>
    </lineage>
</organism>
<dbReference type="InterPro" id="IPR016032">
    <property type="entry name" value="Sig_transdc_resp-reg_C-effctor"/>
</dbReference>
<dbReference type="PRINTS" id="PR00364">
    <property type="entry name" value="DISEASERSIST"/>
</dbReference>
<dbReference type="Pfam" id="PF00196">
    <property type="entry name" value="GerE"/>
    <property type="match status" value="1"/>
</dbReference>
<dbReference type="Proteomes" id="UP001596058">
    <property type="component" value="Unassembled WGS sequence"/>
</dbReference>
<name>A0ABW1CHR7_9ACTN</name>
<proteinExistence type="predicted"/>
<gene>
    <name evidence="4" type="ORF">ACFPZ3_11245</name>
</gene>
<evidence type="ECO:0000256" key="1">
    <source>
        <dbReference type="ARBA" id="ARBA00022741"/>
    </source>
</evidence>
<dbReference type="PRINTS" id="PR00038">
    <property type="entry name" value="HTHLUXR"/>
</dbReference>
<dbReference type="PROSITE" id="PS50043">
    <property type="entry name" value="HTH_LUXR_2"/>
    <property type="match status" value="1"/>
</dbReference>
<keyword evidence="1" id="KW-0547">Nucleotide-binding</keyword>
<dbReference type="InterPro" id="IPR036388">
    <property type="entry name" value="WH-like_DNA-bd_sf"/>
</dbReference>
<keyword evidence="5" id="KW-1185">Reference proteome</keyword>
<protein>
    <submittedName>
        <fullName evidence="4">AAA family ATPase</fullName>
    </submittedName>
</protein>
<reference evidence="5" key="1">
    <citation type="journal article" date="2019" name="Int. J. Syst. Evol. Microbiol.">
        <title>The Global Catalogue of Microorganisms (GCM) 10K type strain sequencing project: providing services to taxonomists for standard genome sequencing and annotation.</title>
        <authorList>
            <consortium name="The Broad Institute Genomics Platform"/>
            <consortium name="The Broad Institute Genome Sequencing Center for Infectious Disease"/>
            <person name="Wu L."/>
            <person name="Ma J."/>
        </authorList>
    </citation>
    <scope>NUCLEOTIDE SEQUENCE [LARGE SCALE GENOMIC DNA]</scope>
    <source>
        <strain evidence="5">CCUG 53903</strain>
    </source>
</reference>
<evidence type="ECO:0000313" key="4">
    <source>
        <dbReference type="EMBL" id="MFC5824423.1"/>
    </source>
</evidence>
<dbReference type="PROSITE" id="PS00622">
    <property type="entry name" value="HTH_LUXR_1"/>
    <property type="match status" value="1"/>
</dbReference>
<evidence type="ECO:0000259" key="3">
    <source>
        <dbReference type="PROSITE" id="PS50043"/>
    </source>
</evidence>
<keyword evidence="2" id="KW-0067">ATP-binding</keyword>
<sequence>MLGRAEEQELIASFLDQAASSGRALVIIGEPGIGKSTLLDAAADMASAACRRVLRAEGVEFEAESAFSGLNQALLPLAGEIDGPPLATALDLSHAPGPAPDLMAVAAATLSLVRQAAAVLVVDDLQWLDRSSAAVLSFVARRLSGSQAGFLGAARSETAGHFDYGNLTTHELARLDNEAAGELLRARYPLLAPRVRTRLMAEAQGNPLALLELAGSLRGRQAYPRVMDRAAHPPLRRVQSLYAARVADLPPRTRTLLLLAVLDGTGDLDVLRTASGDTELLSLAPAEQANLVQIGEGAPRLVFRHPLIRTGIMAASTARERRQSRLALAEALTDRPDRRAWHLAEAATGPDEVIATLLESVADGTLRRGDALAATAVLRRAAELSPSSADRARRLSRAAYAERFAGDRRDLGRLLSEARRADPASGAALEAAVAAAYLLLTEQGDIDSAFHHLISAINASDSTGGVLADALQTLLYICWFGGRPELWKQLDAVLDRAGPGLPETLVRCKDFYADPARACADSLAWLDAEIDVLCDTSDPADVIRIVDSAIFLDRLGGCRQALWQIVNEGRVGSGSTSTHTALIALSIDAFFSGQWAQADELLGELLSLSRVLGYRMVWPAQHVQALLAAARGDFERAWTLTDEIAGWAESRGMHQARWYGRHARTLAALGEGDFEYAFLQASVISEPGVFAPYVPLALWAAMDLVEAAVYTNRHVEAAAHVGAMLETGIAELSPRLALTVKASAAMAAPDDRAWPLFEQALALPGADRWPFDLARVNLAYGARLRRAQSRAKAREHLSAALDTFHWLGAHPWAARAGNEIRATGRTTSRGKAPSAQLTPQEHQIATLAAAGLTNKEIGERLKLSHRTVSSHLHRIYPKLGITTRSALSAVLQAPPTQA</sequence>
<dbReference type="CDD" id="cd06170">
    <property type="entry name" value="LuxR_C_like"/>
    <property type="match status" value="1"/>
</dbReference>